<dbReference type="GO" id="GO:0004497">
    <property type="term" value="F:monooxygenase activity"/>
    <property type="evidence" value="ECO:0007669"/>
    <property type="project" value="UniProtKB-KW"/>
</dbReference>
<keyword evidence="3" id="KW-1185">Reference proteome</keyword>
<dbReference type="SUPFAM" id="SSF54909">
    <property type="entry name" value="Dimeric alpha+beta barrel"/>
    <property type="match status" value="1"/>
</dbReference>
<evidence type="ECO:0000313" key="3">
    <source>
        <dbReference type="Proteomes" id="UP000579945"/>
    </source>
</evidence>
<comment type="caution">
    <text evidence="2">The sequence shown here is derived from an EMBL/GenBank/DDBJ whole genome shotgun (WGS) entry which is preliminary data.</text>
</comment>
<dbReference type="InterPro" id="IPR021708">
    <property type="entry name" value="DUF3291"/>
</dbReference>
<gene>
    <name evidence="2" type="ORF">FHR33_001537</name>
</gene>
<feature type="domain" description="DUF3291" evidence="1">
    <location>
        <begin position="57"/>
        <end position="123"/>
    </location>
</feature>
<proteinExistence type="predicted"/>
<dbReference type="Pfam" id="PF11695">
    <property type="entry name" value="DUF3291"/>
    <property type="match status" value="1"/>
</dbReference>
<evidence type="ECO:0000313" key="2">
    <source>
        <dbReference type="EMBL" id="MBB3725677.1"/>
    </source>
</evidence>
<dbReference type="AlphaFoldDB" id="A0A7W5YLX2"/>
<sequence>MPWIKVDTPVAPDALIMASRLEVRSLRQVPGFLMASMTLLRQARRSPGALGVSLKADLLKRTFWTVSAWTDKAAVHAYAATEPHRTTMRRKRAVMRESTFIFWTVPAERLPIEWDQVQNRIAQERDSDRGSAARE</sequence>
<reference evidence="2 3" key="1">
    <citation type="submission" date="2020-08" db="EMBL/GenBank/DDBJ databases">
        <title>Sequencing the genomes of 1000 actinobacteria strains.</title>
        <authorList>
            <person name="Klenk H.-P."/>
        </authorList>
    </citation>
    <scope>NUCLEOTIDE SEQUENCE [LARGE SCALE GENOMIC DNA]</scope>
    <source>
        <strain evidence="2 3">DSM 44320</strain>
    </source>
</reference>
<keyword evidence="2" id="KW-0503">Monooxygenase</keyword>
<organism evidence="2 3">
    <name type="scientific">Nonomuraea dietziae</name>
    <dbReference type="NCBI Taxonomy" id="65515"/>
    <lineage>
        <taxon>Bacteria</taxon>
        <taxon>Bacillati</taxon>
        <taxon>Actinomycetota</taxon>
        <taxon>Actinomycetes</taxon>
        <taxon>Streptosporangiales</taxon>
        <taxon>Streptosporangiaceae</taxon>
        <taxon>Nonomuraea</taxon>
    </lineage>
</organism>
<name>A0A7W5YLX2_9ACTN</name>
<dbReference type="EMBL" id="JACIBV010000001">
    <property type="protein sequence ID" value="MBB3725677.1"/>
    <property type="molecule type" value="Genomic_DNA"/>
</dbReference>
<evidence type="ECO:0000259" key="1">
    <source>
        <dbReference type="Pfam" id="PF11695"/>
    </source>
</evidence>
<dbReference type="InterPro" id="IPR011008">
    <property type="entry name" value="Dimeric_a/b-barrel"/>
</dbReference>
<dbReference type="Proteomes" id="UP000579945">
    <property type="component" value="Unassembled WGS sequence"/>
</dbReference>
<keyword evidence="2" id="KW-0560">Oxidoreductase</keyword>
<protein>
    <submittedName>
        <fullName evidence="2">Quinol monooxygenase YgiN</fullName>
    </submittedName>
</protein>
<dbReference type="RefSeq" id="WP_221240987.1">
    <property type="nucleotide sequence ID" value="NZ_JACIBV010000001.1"/>
</dbReference>
<accession>A0A7W5YLX2</accession>
<dbReference type="GeneID" id="95388086"/>